<feature type="compositionally biased region" description="Polar residues" evidence="1">
    <location>
        <begin position="208"/>
        <end position="221"/>
    </location>
</feature>
<feature type="compositionally biased region" description="Basic and acidic residues" evidence="1">
    <location>
        <begin position="174"/>
        <end position="184"/>
    </location>
</feature>
<feature type="compositionally biased region" description="Basic residues" evidence="1">
    <location>
        <begin position="223"/>
        <end position="233"/>
    </location>
</feature>
<accession>A0A8S9WU44</accession>
<evidence type="ECO:0000256" key="1">
    <source>
        <dbReference type="SAM" id="MobiDB-lite"/>
    </source>
</evidence>
<gene>
    <name evidence="2" type="ORF">GE061_006032</name>
</gene>
<dbReference type="Proteomes" id="UP000466442">
    <property type="component" value="Unassembled WGS sequence"/>
</dbReference>
<dbReference type="EMBL" id="WIXP02000014">
    <property type="protein sequence ID" value="KAF6199734.1"/>
    <property type="molecule type" value="Genomic_DNA"/>
</dbReference>
<protein>
    <submittedName>
        <fullName evidence="2">Uncharacterized protein</fullName>
    </submittedName>
</protein>
<feature type="region of interest" description="Disordered" evidence="1">
    <location>
        <begin position="300"/>
        <end position="325"/>
    </location>
</feature>
<keyword evidence="3" id="KW-1185">Reference proteome</keyword>
<feature type="compositionally biased region" description="Polar residues" evidence="1">
    <location>
        <begin position="30"/>
        <end position="72"/>
    </location>
</feature>
<comment type="caution">
    <text evidence="2">The sequence shown here is derived from an EMBL/GenBank/DDBJ whole genome shotgun (WGS) entry which is preliminary data.</text>
</comment>
<evidence type="ECO:0000313" key="2">
    <source>
        <dbReference type="EMBL" id="KAF6199734.1"/>
    </source>
</evidence>
<proteinExistence type="predicted"/>
<name>A0A8S9WU44_APOLU</name>
<evidence type="ECO:0000313" key="3">
    <source>
        <dbReference type="Proteomes" id="UP000466442"/>
    </source>
</evidence>
<dbReference type="AlphaFoldDB" id="A0A8S9WU44"/>
<feature type="region of interest" description="Disordered" evidence="1">
    <location>
        <begin position="22"/>
        <end position="140"/>
    </location>
</feature>
<feature type="compositionally biased region" description="Basic and acidic residues" evidence="1">
    <location>
        <begin position="192"/>
        <end position="207"/>
    </location>
</feature>
<sequence>MPFNRRAVKESEFDPVALQRFQEFEREQAGTHSLPPSQPGSDYQPSLISQASSSNRHESNSLLPMPSTSSCPLSDCQRLPTIPSSCPEPRRTSPSCCPEPLPTLSSSHPGLNEQPSSPAPLPLPAENRIPSSSGGLSGGSFEECLLKMMKRDYEPTKQKRRRVGNGAEVLTTDDVLKRMQDHSNGKKRKKQVSIEEKNKAKSVRDKTQATCKTSNEPSTSKAPARRGRPRKIPTSRPDLPRRCRQPENNAETPPELYSEDSQENFQSSFFTIGKQGRPKSPQSEIPPVVEVVQFLPCRRDENSPCNSSMFDEEDSSGSERLPRSS</sequence>
<organism evidence="2 3">
    <name type="scientific">Apolygus lucorum</name>
    <name type="common">Small green plant bug</name>
    <name type="synonym">Lygocoris lucorum</name>
    <dbReference type="NCBI Taxonomy" id="248454"/>
    <lineage>
        <taxon>Eukaryota</taxon>
        <taxon>Metazoa</taxon>
        <taxon>Ecdysozoa</taxon>
        <taxon>Arthropoda</taxon>
        <taxon>Hexapoda</taxon>
        <taxon>Insecta</taxon>
        <taxon>Pterygota</taxon>
        <taxon>Neoptera</taxon>
        <taxon>Paraneoptera</taxon>
        <taxon>Hemiptera</taxon>
        <taxon>Heteroptera</taxon>
        <taxon>Panheteroptera</taxon>
        <taxon>Cimicomorpha</taxon>
        <taxon>Miridae</taxon>
        <taxon>Mirini</taxon>
        <taxon>Apolygus</taxon>
    </lineage>
</organism>
<feature type="region of interest" description="Disordered" evidence="1">
    <location>
        <begin position="152"/>
        <end position="287"/>
    </location>
</feature>
<reference evidence="2" key="1">
    <citation type="journal article" date="2021" name="Mol. Ecol. Resour.">
        <title>Apolygus lucorum genome provides insights into omnivorousness and mesophyll feeding.</title>
        <authorList>
            <person name="Liu Y."/>
            <person name="Liu H."/>
            <person name="Wang H."/>
            <person name="Huang T."/>
            <person name="Liu B."/>
            <person name="Yang B."/>
            <person name="Yin L."/>
            <person name="Li B."/>
            <person name="Zhang Y."/>
            <person name="Zhang S."/>
            <person name="Jiang F."/>
            <person name="Zhang X."/>
            <person name="Ren Y."/>
            <person name="Wang B."/>
            <person name="Wang S."/>
            <person name="Lu Y."/>
            <person name="Wu K."/>
            <person name="Fan W."/>
            <person name="Wang G."/>
        </authorList>
    </citation>
    <scope>NUCLEOTIDE SEQUENCE</scope>
    <source>
        <strain evidence="2">12Hb</strain>
    </source>
</reference>